<reference evidence="1 2" key="1">
    <citation type="journal article" date="2015" name="Nature">
        <title>rRNA introns, odd ribosomes, and small enigmatic genomes across a large radiation of phyla.</title>
        <authorList>
            <person name="Brown C.T."/>
            <person name="Hug L.A."/>
            <person name="Thomas B.C."/>
            <person name="Sharon I."/>
            <person name="Castelle C.J."/>
            <person name="Singh A."/>
            <person name="Wilkins M.J."/>
            <person name="Williams K.H."/>
            <person name="Banfield J.F."/>
        </authorList>
    </citation>
    <scope>NUCLEOTIDE SEQUENCE [LARGE SCALE GENOMIC DNA]</scope>
</reference>
<evidence type="ECO:0000313" key="1">
    <source>
        <dbReference type="EMBL" id="KKP48368.1"/>
    </source>
</evidence>
<accession>A0A0F9ZVA8</accession>
<gene>
    <name evidence="1" type="ORF">UR38_C0001G0164</name>
</gene>
<dbReference type="AlphaFoldDB" id="A0A0F9ZVA8"/>
<dbReference type="Proteomes" id="UP000033995">
    <property type="component" value="Unassembled WGS sequence"/>
</dbReference>
<comment type="caution">
    <text evidence="1">The sequence shown here is derived from an EMBL/GenBank/DDBJ whole genome shotgun (WGS) entry which is preliminary data.</text>
</comment>
<protein>
    <recommendedName>
        <fullName evidence="3">DUF3800 domain-containing protein</fullName>
    </recommendedName>
</protein>
<proteinExistence type="predicted"/>
<sequence length="89" mass="10415">MYIFIDESGTGSKIGHATIAVVYLEIINQAKFDKSYNKILNELRLDNFHWAEHGWKVRQRFINKILSLDFIYKVALFENPALKRGQLSK</sequence>
<organism evidence="1 2">
    <name type="scientific">Candidatus Woesebacteria bacterium GW2011_GWA2_33_28</name>
    <dbReference type="NCBI Taxonomy" id="1618561"/>
    <lineage>
        <taxon>Bacteria</taxon>
        <taxon>Candidatus Woeseibacteriota</taxon>
    </lineage>
</organism>
<evidence type="ECO:0000313" key="2">
    <source>
        <dbReference type="Proteomes" id="UP000033995"/>
    </source>
</evidence>
<name>A0A0F9ZVA8_9BACT</name>
<dbReference type="EMBL" id="LBOZ01000001">
    <property type="protein sequence ID" value="KKP48368.1"/>
    <property type="molecule type" value="Genomic_DNA"/>
</dbReference>
<evidence type="ECO:0008006" key="3">
    <source>
        <dbReference type="Google" id="ProtNLM"/>
    </source>
</evidence>